<sequence length="123" mass="13713">MVASCPCGLPQGYPDCCGRFHRGEAAPTAELLMRSRYTAFARGDTAYLLQTWHPDTRPPRLRLDPDDEWTRLEILGGTGGGLLGATGTVEFRAHRTNRDQADVLHENSEFVREDGHWSYVGPL</sequence>
<dbReference type="RefSeq" id="WP_241038036.1">
    <property type="nucleotide sequence ID" value="NZ_BAAAJF010000003.1"/>
</dbReference>
<dbReference type="Pfam" id="PF17775">
    <property type="entry name" value="YchJ_M-like"/>
    <property type="match status" value="1"/>
</dbReference>
<comment type="similarity">
    <text evidence="1">Belongs to the UPF0225 family.</text>
</comment>
<gene>
    <name evidence="3" type="ORF">MMF94_18005</name>
</gene>
<dbReference type="HAMAP" id="MF_00612">
    <property type="entry name" value="UPF0225"/>
    <property type="match status" value="1"/>
</dbReference>
<dbReference type="InterPro" id="IPR023006">
    <property type="entry name" value="YchJ-like"/>
</dbReference>
<evidence type="ECO:0000313" key="3">
    <source>
        <dbReference type="EMBL" id="MCH6167583.1"/>
    </source>
</evidence>
<dbReference type="Proteomes" id="UP001299970">
    <property type="component" value="Unassembled WGS sequence"/>
</dbReference>
<dbReference type="InterPro" id="IPR048469">
    <property type="entry name" value="YchJ-like_M"/>
</dbReference>
<dbReference type="SUPFAM" id="SSF54427">
    <property type="entry name" value="NTF2-like"/>
    <property type="match status" value="1"/>
</dbReference>
<evidence type="ECO:0000259" key="2">
    <source>
        <dbReference type="Pfam" id="PF17775"/>
    </source>
</evidence>
<dbReference type="Gene3D" id="3.10.450.50">
    <property type="match status" value="1"/>
</dbReference>
<accession>A0ABS9TGH0</accession>
<dbReference type="EMBL" id="JAKXMK010000015">
    <property type="protein sequence ID" value="MCH6167583.1"/>
    <property type="molecule type" value="Genomic_DNA"/>
</dbReference>
<protein>
    <recommendedName>
        <fullName evidence="1">UPF0225 protein MMF94_18005</fullName>
    </recommendedName>
</protein>
<proteinExistence type="inferred from homology"/>
<organism evidence="3 4">
    <name type="scientific">Pseudonocardia alaniniphila</name>
    <dbReference type="NCBI Taxonomy" id="75291"/>
    <lineage>
        <taxon>Bacteria</taxon>
        <taxon>Bacillati</taxon>
        <taxon>Actinomycetota</taxon>
        <taxon>Actinomycetes</taxon>
        <taxon>Pseudonocardiales</taxon>
        <taxon>Pseudonocardiaceae</taxon>
        <taxon>Pseudonocardia</taxon>
    </lineage>
</organism>
<dbReference type="InterPro" id="IPR032710">
    <property type="entry name" value="NTF2-like_dom_sf"/>
</dbReference>
<comment type="caution">
    <text evidence="3">The sequence shown here is derived from an EMBL/GenBank/DDBJ whole genome shotgun (WGS) entry which is preliminary data.</text>
</comment>
<evidence type="ECO:0000313" key="4">
    <source>
        <dbReference type="Proteomes" id="UP001299970"/>
    </source>
</evidence>
<feature type="domain" description="YchJ-like middle NTF2-like" evidence="2">
    <location>
        <begin position="28"/>
        <end position="120"/>
    </location>
</feature>
<dbReference type="PANTHER" id="PTHR33747">
    <property type="entry name" value="UPF0225 PROTEIN SCO1677"/>
    <property type="match status" value="1"/>
</dbReference>
<evidence type="ECO:0000256" key="1">
    <source>
        <dbReference type="HAMAP-Rule" id="MF_00612"/>
    </source>
</evidence>
<reference evidence="3 4" key="1">
    <citation type="submission" date="2022-03" db="EMBL/GenBank/DDBJ databases">
        <title>Pseudonocardia alaer sp. nov., a novel actinomycete isolated from reed forest soil.</title>
        <authorList>
            <person name="Wang L."/>
        </authorList>
    </citation>
    <scope>NUCLEOTIDE SEQUENCE [LARGE SCALE GENOMIC DNA]</scope>
    <source>
        <strain evidence="3 4">Y-16303</strain>
    </source>
</reference>
<dbReference type="PANTHER" id="PTHR33747:SF1">
    <property type="entry name" value="ADENYLATE CYCLASE-ASSOCIATED CAP C-TERMINAL DOMAIN-CONTAINING PROTEIN"/>
    <property type="match status" value="1"/>
</dbReference>
<name>A0ABS9TGH0_9PSEU</name>
<keyword evidence="4" id="KW-1185">Reference proteome</keyword>